<dbReference type="InterPro" id="IPR000330">
    <property type="entry name" value="SNF2_N"/>
</dbReference>
<dbReference type="PROSITE" id="PS51192">
    <property type="entry name" value="HELICASE_ATP_BIND_1"/>
    <property type="match status" value="1"/>
</dbReference>
<comment type="caution">
    <text evidence="5">The sequence shown here is derived from an EMBL/GenBank/DDBJ whole genome shotgun (WGS) entry which is preliminary data.</text>
</comment>
<gene>
    <name evidence="5" type="ORF">GCM10023187_06010</name>
</gene>
<proteinExistence type="predicted"/>
<sequence>MYFTAFLTFLLSMSIFTTAQSVSLIRDNRKNGPYGSVGGYLLKTIEPEAELSFVSAYFTIYAYHHLKNQLDQISHLRFLFGEPNFVIDRDKEPKIFRIESDALGIQNKLNQKAIARDCYNWIQAKVSIRSMVKPNFLHGKMYHIQNSRGIPYAISGSSNFTASGLGFGNRPNIELNMVVDGDRDKRDLKAWFDELWNDNTGLVEDVKDQVLKYLQQLYQDTPPEFVYLKTLYHVFENYLNEQDKGGLLNERTGFFQTGIWSKLYSFQQDGVKGVINKILRHGGCVLADSVGLGKTFEALAVIKYFELLNDRVLVLCPKKLSENWTIYQAHKNSELNPLAKDRFGYTVLYHTDLGRKGGVSGADGIDLNNFNWGAYDLVVIDESHNFRNNTVGKYDEQGNLVKSRYQRLMEDIINSGVKTKVLLLSATPVNNTLKDLRNQIYFLTGGSDTALAESTGVKNISSTVAAAQKQFNDWADPKKNPNRTVQNLLEKLDSGFFKLLDELTIARSRRHIEKFYDMNSIGKFPERRKPIPVYPDIDVNNRFRSYDAINREISGYKLSLFNPSAYLLEKYKEQYGERIETQKTANFSQEVREHFLIGMMKVGFLKRLESSVQSFGLSMGRTIDKIEKLENKIKTYLDNPVRTVLDTDELVIAEEDDDMAAVEEAYLVGGKKKFELAHLDLNKWLKDLREDKDKLISLYDSAAAITPARDAKLQALKKLISGKVANPINPNNRKVIVFTAFADTASYLYDCLHEWAKNELGIESALVSGGNGSNRSTFQPKGFKNQTDFNAILTNFSPRAKKRELLKSMPQEGEIDLLIATDCISEGQNLQDCDYLINYDIHWNPVRIIQRFGRIDRLGSRNETIQLVNFWPTRDLDQYINLQTRVEARMALVDITATGEDNLLNNDQIEDLVTQDLKFRDKQLKRLQEEVLDLEDMNEGGVSLTDFTLDDFRIELMRFIESRKKELERASLGLYAIVPAPAGKYAYMTDYGQLKIGENELIRPGAIYCLRQREPDAGQKAGGTSDNERVNPLHPYYLCYVYDDGQVKYSYVSAKQVLEVFRLLCQGRKEAYEELCEIFDRETDNGGDMRAYSALLKSAMESAARQYQKKIAVAAKTGGRGFIIPEASEQLGTDTDSPITADTFELITWLIIK</sequence>
<dbReference type="Gene3D" id="3.40.50.300">
    <property type="entry name" value="P-loop containing nucleotide triphosphate hydrolases"/>
    <property type="match status" value="1"/>
</dbReference>
<dbReference type="Pfam" id="PF00176">
    <property type="entry name" value="SNF2-rel_dom"/>
    <property type="match status" value="1"/>
</dbReference>
<dbReference type="Proteomes" id="UP001500936">
    <property type="component" value="Unassembled WGS sequence"/>
</dbReference>
<keyword evidence="2" id="KW-0732">Signal</keyword>
<evidence type="ECO:0000256" key="1">
    <source>
        <dbReference type="ARBA" id="ARBA00022801"/>
    </source>
</evidence>
<keyword evidence="6" id="KW-1185">Reference proteome</keyword>
<accession>A0ABP8JWB6</accession>
<keyword evidence="5" id="KW-0067">ATP-binding</keyword>
<dbReference type="Gene3D" id="3.40.50.10810">
    <property type="entry name" value="Tandem AAA-ATPase domain"/>
    <property type="match status" value="1"/>
</dbReference>
<dbReference type="CDD" id="cd18793">
    <property type="entry name" value="SF2_C_SNF"/>
    <property type="match status" value="1"/>
</dbReference>
<dbReference type="PROSITE" id="PS51194">
    <property type="entry name" value="HELICASE_CTER"/>
    <property type="match status" value="1"/>
</dbReference>
<evidence type="ECO:0000259" key="3">
    <source>
        <dbReference type="PROSITE" id="PS51192"/>
    </source>
</evidence>
<dbReference type="SMART" id="SM00487">
    <property type="entry name" value="DEXDc"/>
    <property type="match status" value="1"/>
</dbReference>
<dbReference type="InterPro" id="IPR038718">
    <property type="entry name" value="SNF2-like_sf"/>
</dbReference>
<protein>
    <submittedName>
        <fullName evidence="5">DEAD/DEAH box helicase</fullName>
    </submittedName>
</protein>
<dbReference type="EMBL" id="BAABHB010000001">
    <property type="protein sequence ID" value="GAA4397108.1"/>
    <property type="molecule type" value="Genomic_DNA"/>
</dbReference>
<dbReference type="InterPro" id="IPR049730">
    <property type="entry name" value="SNF2/RAD54-like_C"/>
</dbReference>
<reference evidence="6" key="1">
    <citation type="journal article" date="2019" name="Int. J. Syst. Evol. Microbiol.">
        <title>The Global Catalogue of Microorganisms (GCM) 10K type strain sequencing project: providing services to taxonomists for standard genome sequencing and annotation.</title>
        <authorList>
            <consortium name="The Broad Institute Genomics Platform"/>
            <consortium name="The Broad Institute Genome Sequencing Center for Infectious Disease"/>
            <person name="Wu L."/>
            <person name="Ma J."/>
        </authorList>
    </citation>
    <scope>NUCLEOTIDE SEQUENCE [LARGE SCALE GENOMIC DNA]</scope>
    <source>
        <strain evidence="6">JCM 17925</strain>
    </source>
</reference>
<dbReference type="Gene3D" id="3.30.870.10">
    <property type="entry name" value="Endonuclease Chain A"/>
    <property type="match status" value="1"/>
</dbReference>
<dbReference type="PANTHER" id="PTHR45766:SF6">
    <property type="entry name" value="SWI_SNF-RELATED MATRIX-ASSOCIATED ACTIN-DEPENDENT REGULATOR OF CHROMATIN SUBFAMILY A-LIKE PROTEIN 1"/>
    <property type="match status" value="1"/>
</dbReference>
<dbReference type="PANTHER" id="PTHR45766">
    <property type="entry name" value="DNA ANNEALING HELICASE AND ENDONUCLEASE ZRANB3 FAMILY MEMBER"/>
    <property type="match status" value="1"/>
</dbReference>
<dbReference type="GO" id="GO:0004386">
    <property type="term" value="F:helicase activity"/>
    <property type="evidence" value="ECO:0007669"/>
    <property type="project" value="UniProtKB-KW"/>
</dbReference>
<dbReference type="InterPro" id="IPR014001">
    <property type="entry name" value="Helicase_ATP-bd"/>
</dbReference>
<keyword evidence="1" id="KW-0378">Hydrolase</keyword>
<dbReference type="SMART" id="SM00490">
    <property type="entry name" value="HELICc"/>
    <property type="match status" value="1"/>
</dbReference>
<dbReference type="Pfam" id="PF00271">
    <property type="entry name" value="Helicase_C"/>
    <property type="match status" value="1"/>
</dbReference>
<evidence type="ECO:0000313" key="6">
    <source>
        <dbReference type="Proteomes" id="UP001500936"/>
    </source>
</evidence>
<feature type="domain" description="Helicase ATP-binding" evidence="3">
    <location>
        <begin position="275"/>
        <end position="446"/>
    </location>
</feature>
<dbReference type="CDD" id="cd09178">
    <property type="entry name" value="PLDc_N_Snf2_like"/>
    <property type="match status" value="1"/>
</dbReference>
<feature type="chain" id="PRO_5046968586" evidence="2">
    <location>
        <begin position="20"/>
        <end position="1153"/>
    </location>
</feature>
<dbReference type="InterPro" id="IPR025202">
    <property type="entry name" value="PLD-like_dom"/>
</dbReference>
<evidence type="ECO:0000259" key="4">
    <source>
        <dbReference type="PROSITE" id="PS51194"/>
    </source>
</evidence>
<keyword evidence="5" id="KW-0347">Helicase</keyword>
<feature type="domain" description="Helicase C-terminal" evidence="4">
    <location>
        <begin position="712"/>
        <end position="904"/>
    </location>
</feature>
<name>A0ABP8JWB6_9BACT</name>
<keyword evidence="5" id="KW-0547">Nucleotide-binding</keyword>
<dbReference type="InterPro" id="IPR001650">
    <property type="entry name" value="Helicase_C-like"/>
</dbReference>
<dbReference type="SUPFAM" id="SSF56024">
    <property type="entry name" value="Phospholipase D/nuclease"/>
    <property type="match status" value="1"/>
</dbReference>
<dbReference type="SUPFAM" id="SSF52540">
    <property type="entry name" value="P-loop containing nucleoside triphosphate hydrolases"/>
    <property type="match status" value="2"/>
</dbReference>
<evidence type="ECO:0000256" key="2">
    <source>
        <dbReference type="SAM" id="SignalP"/>
    </source>
</evidence>
<dbReference type="InterPro" id="IPR027417">
    <property type="entry name" value="P-loop_NTPase"/>
</dbReference>
<evidence type="ECO:0000313" key="5">
    <source>
        <dbReference type="EMBL" id="GAA4397108.1"/>
    </source>
</evidence>
<feature type="signal peptide" evidence="2">
    <location>
        <begin position="1"/>
        <end position="19"/>
    </location>
</feature>
<dbReference type="Pfam" id="PF13091">
    <property type="entry name" value="PLDc_2"/>
    <property type="match status" value="1"/>
</dbReference>
<organism evidence="5 6">
    <name type="scientific">Nibrella viscosa</name>
    <dbReference type="NCBI Taxonomy" id="1084524"/>
    <lineage>
        <taxon>Bacteria</taxon>
        <taxon>Pseudomonadati</taxon>
        <taxon>Bacteroidota</taxon>
        <taxon>Cytophagia</taxon>
        <taxon>Cytophagales</taxon>
        <taxon>Spirosomataceae</taxon>
        <taxon>Nibrella</taxon>
    </lineage>
</organism>